<sequence length="307" mass="34393">MNVDDFNPLIGSAIHVDPKRRYWLVRTEGGDLYDHFRHDSLIAIGFNQISLESIDESIKRGGDKPVNFLAEIIRAKMPDYRLPRYAAGQLLRFVKEIKRNDIVLIPSFGSQKITIGEVLETPITIDNDAYNVIQPKDGPMVSNYTKRRKIKWLKEVSRNRLDPVLYKLLYSHHIVSEATPYANPIDNLLNDFYVKGKETHIVLEVTTKHDIAARTLFDMGSSLLDLVDQFCKDNELGIDTSDVDIKLSLRSPGKIELTTKKAGIAALLGIIIVGIVGGGFNMYSGQSDPGVSEQTDPPRLWVGTAQS</sequence>
<dbReference type="eggNOG" id="ENOG5032V81">
    <property type="taxonomic scope" value="Bacteria"/>
</dbReference>
<evidence type="ECO:0000313" key="3">
    <source>
        <dbReference type="EMBL" id="ADB41288.1"/>
    </source>
</evidence>
<dbReference type="EMBL" id="CP001769">
    <property type="protein sequence ID" value="ADB41288.1"/>
    <property type="molecule type" value="Genomic_DNA"/>
</dbReference>
<feature type="region of interest" description="Disordered" evidence="1">
    <location>
        <begin position="287"/>
        <end position="307"/>
    </location>
</feature>
<keyword evidence="2" id="KW-0812">Transmembrane</keyword>
<dbReference type="KEGG" id="sli:Slin_5319"/>
<evidence type="ECO:0000256" key="2">
    <source>
        <dbReference type="SAM" id="Phobius"/>
    </source>
</evidence>
<keyword evidence="2" id="KW-1133">Transmembrane helix</keyword>
<name>D2QEU4_SPILD</name>
<reference evidence="3 4" key="1">
    <citation type="journal article" date="2010" name="Stand. Genomic Sci.">
        <title>Complete genome sequence of Spirosoma linguale type strain (1).</title>
        <authorList>
            <person name="Lail K."/>
            <person name="Sikorski J."/>
            <person name="Saunders E."/>
            <person name="Lapidus A."/>
            <person name="Glavina Del Rio T."/>
            <person name="Copeland A."/>
            <person name="Tice H."/>
            <person name="Cheng J.-F."/>
            <person name="Lucas S."/>
            <person name="Nolan M."/>
            <person name="Bruce D."/>
            <person name="Goodwin L."/>
            <person name="Pitluck S."/>
            <person name="Ivanova N."/>
            <person name="Mavromatis K."/>
            <person name="Ovchinnikova G."/>
            <person name="Pati A."/>
            <person name="Chen A."/>
            <person name="Palaniappan K."/>
            <person name="Land M."/>
            <person name="Hauser L."/>
            <person name="Chang Y.-J."/>
            <person name="Jeffries C.D."/>
            <person name="Chain P."/>
            <person name="Brettin T."/>
            <person name="Detter J.C."/>
            <person name="Schuetze A."/>
            <person name="Rohde M."/>
            <person name="Tindall B.J."/>
            <person name="Goeker M."/>
            <person name="Bristow J."/>
            <person name="Eisen J.A."/>
            <person name="Markowitz V."/>
            <person name="Hugenholtz P."/>
            <person name="Kyrpides N.C."/>
            <person name="Klenk H.-P."/>
            <person name="Chen F."/>
        </authorList>
    </citation>
    <scope>NUCLEOTIDE SEQUENCE [LARGE SCALE GENOMIC DNA]</scope>
    <source>
        <strain evidence="4">ATCC 33905 / DSM 74 / LMG 10896 / Claus 1</strain>
    </source>
</reference>
<accession>D2QEU4</accession>
<keyword evidence="2" id="KW-0472">Membrane</keyword>
<keyword evidence="4" id="KW-1185">Reference proteome</keyword>
<organism evidence="3 4">
    <name type="scientific">Spirosoma linguale (strain ATCC 33905 / DSM 74 / LMG 10896 / Claus 1)</name>
    <dbReference type="NCBI Taxonomy" id="504472"/>
    <lineage>
        <taxon>Bacteria</taxon>
        <taxon>Pseudomonadati</taxon>
        <taxon>Bacteroidota</taxon>
        <taxon>Cytophagia</taxon>
        <taxon>Cytophagales</taxon>
        <taxon>Cytophagaceae</taxon>
        <taxon>Spirosoma</taxon>
    </lineage>
</organism>
<dbReference type="STRING" id="504472.Slin_5319"/>
<evidence type="ECO:0000256" key="1">
    <source>
        <dbReference type="SAM" id="MobiDB-lite"/>
    </source>
</evidence>
<dbReference type="AlphaFoldDB" id="D2QEU4"/>
<dbReference type="HOGENOM" id="CLU_056345_0_0_10"/>
<feature type="transmembrane region" description="Helical" evidence="2">
    <location>
        <begin position="264"/>
        <end position="283"/>
    </location>
</feature>
<protein>
    <submittedName>
        <fullName evidence="3">Uncharacterized protein</fullName>
    </submittedName>
</protein>
<dbReference type="RefSeq" id="WP_012929788.1">
    <property type="nucleotide sequence ID" value="NC_013730.1"/>
</dbReference>
<gene>
    <name evidence="3" type="ordered locus">Slin_5319</name>
</gene>
<evidence type="ECO:0000313" key="4">
    <source>
        <dbReference type="Proteomes" id="UP000002028"/>
    </source>
</evidence>
<proteinExistence type="predicted"/>
<dbReference type="Proteomes" id="UP000002028">
    <property type="component" value="Chromosome"/>
</dbReference>